<dbReference type="Proteomes" id="UP001489004">
    <property type="component" value="Unassembled WGS sequence"/>
</dbReference>
<organism evidence="2 3">
    <name type="scientific">[Myrmecia] bisecta</name>
    <dbReference type="NCBI Taxonomy" id="41462"/>
    <lineage>
        <taxon>Eukaryota</taxon>
        <taxon>Viridiplantae</taxon>
        <taxon>Chlorophyta</taxon>
        <taxon>core chlorophytes</taxon>
        <taxon>Trebouxiophyceae</taxon>
        <taxon>Trebouxiales</taxon>
        <taxon>Trebouxiaceae</taxon>
        <taxon>Myrmecia</taxon>
    </lineage>
</organism>
<comment type="caution">
    <text evidence="2">The sequence shown here is derived from an EMBL/GenBank/DDBJ whole genome shotgun (WGS) entry which is preliminary data.</text>
</comment>
<reference evidence="2 3" key="1">
    <citation type="journal article" date="2024" name="Nat. Commun.">
        <title>Phylogenomics reveals the evolutionary origins of lichenization in chlorophyte algae.</title>
        <authorList>
            <person name="Puginier C."/>
            <person name="Libourel C."/>
            <person name="Otte J."/>
            <person name="Skaloud P."/>
            <person name="Haon M."/>
            <person name="Grisel S."/>
            <person name="Petersen M."/>
            <person name="Berrin J.G."/>
            <person name="Delaux P.M."/>
            <person name="Dal Grande F."/>
            <person name="Keller J."/>
        </authorList>
    </citation>
    <scope>NUCLEOTIDE SEQUENCE [LARGE SCALE GENOMIC DNA]</scope>
    <source>
        <strain evidence="2 3">SAG 2043</strain>
    </source>
</reference>
<gene>
    <name evidence="2" type="ORF">WJX72_005706</name>
</gene>
<evidence type="ECO:0000313" key="2">
    <source>
        <dbReference type="EMBL" id="KAK9810153.1"/>
    </source>
</evidence>
<keyword evidence="1" id="KW-0175">Coiled coil</keyword>
<evidence type="ECO:0000256" key="1">
    <source>
        <dbReference type="SAM" id="Coils"/>
    </source>
</evidence>
<proteinExistence type="predicted"/>
<name>A0AAW1PJW5_9CHLO</name>
<evidence type="ECO:0000313" key="3">
    <source>
        <dbReference type="Proteomes" id="UP001489004"/>
    </source>
</evidence>
<dbReference type="EMBL" id="JALJOR010000010">
    <property type="protein sequence ID" value="KAK9810153.1"/>
    <property type="molecule type" value="Genomic_DNA"/>
</dbReference>
<feature type="coiled-coil region" evidence="1">
    <location>
        <begin position="192"/>
        <end position="219"/>
    </location>
</feature>
<sequence length="325" mass="36563">MCQLLLNLHSSGVVYGNITPSSFRGKSGRYGPSTSGDAEALGYCLMHHLSGSGLPWLEEPFASDPHAALDIKALAAMGCEQMGPDGQRLHWSPAAEVTVWGASIYASSDAKEMDPDRVHARAALDREERRMTRRGEEFRAQIERDTAAMRATIKATGDEILLKARGKADELLQQEAQRVAAWIAAGKGPWTEEEIEERKTQWQVELDAYVKEVKQAELEPVKHAIERLDAEQRKCRKVHHQEYEQDRVAWRQFQERVLAESPQLKAAVQERIAAKEADVFDGIVCLEEYLVRRLLWKRVEAHARTAQIQTAGHIVKFATTAHVHV</sequence>
<keyword evidence="3" id="KW-1185">Reference proteome</keyword>
<protein>
    <submittedName>
        <fullName evidence="2">Uncharacterized protein</fullName>
    </submittedName>
</protein>
<accession>A0AAW1PJW5</accession>
<dbReference type="AlphaFoldDB" id="A0AAW1PJW5"/>